<proteinExistence type="predicted"/>
<dbReference type="Pfam" id="PF00196">
    <property type="entry name" value="GerE"/>
    <property type="match status" value="1"/>
</dbReference>
<dbReference type="PANTHER" id="PTHR44688:SF25">
    <property type="entry name" value="HTH LUXR-TYPE DOMAIN-CONTAINING PROTEIN"/>
    <property type="match status" value="1"/>
</dbReference>
<sequence length="878" mass="94601">MDDLSGTRPDLLSPQLMAVSKPPLDLLARPRLVAKLDATPDTVLLCAPAGFGKSVILGQWLARRMYNVAWVSPDHQDEPALWPSVLQALRQCPAIPDGALCQFSGAETNAHDVLDHLAEQLTAAEGTIRLVIDGVEGFPADDRDRWIPALLNQEHLPLQLVLATRESTTVDPGRARLSGRILELQSHDLAFSLDEINSLAAKTITLLGTHQLGELFRQTGGWPACVVLALRSLRQAADVETSVGDIAANNRQLAEYLDHEILRSLTLDERHVLSSTSVCRVLVAAQANALSGHRNAGNVLARLADHLDLVESAGSGRNVFLVRPPIRACFRAELARKEPDELLRLHRIASQWHEQAGEPEPALRHAMDSGDCLLIGSILERHGATLLGSGGVTRVRRAIAALPDSALAASPKLCLVAALAHVESRQPTTAARYLAAANRLWTEDPPSDLAELRALAEARLSWFSGDWENQDPKTTADFAALPLSRQSDIRIEARMVSVTAAVVGQHYGAAENDAQEALLEAIEAGNGYLAGKVYLKLAGISSMQGHLRRAGEYLRQAEEKLPAYAWTAGAGRSVGALMHSAAALLCAEPAAALKFAATASAELGQLGSSSKGVGAAMRATVELVTASAHLDSGDRRHSLDGMRQARLRIGQDHLFAQPMAAFVAVMEHTAALSLGHAERAREVLEWAEEIIPGTGELCLLRAQGPAGISRFDAAIERLRPLHAGAVAPLLEWTWLHVNVLECSIAIRTGRRTLAGKLLEEALGRADDIGVIRPLAIAPQEVMDLLVERAGTHGPHEELAKRLLALRPPADSRLAPLLTPREREVLTLLPSHLSQEQMASELHLSVNTVKTHLRIIYSKLGAGTRHDAVSAAYKFGYLP</sequence>
<dbReference type="InterPro" id="IPR036388">
    <property type="entry name" value="WH-like_DNA-bd_sf"/>
</dbReference>
<evidence type="ECO:0000259" key="4">
    <source>
        <dbReference type="PROSITE" id="PS50043"/>
    </source>
</evidence>
<keyword evidence="6" id="KW-1185">Reference proteome</keyword>
<dbReference type="SMART" id="SM00421">
    <property type="entry name" value="HTH_LUXR"/>
    <property type="match status" value="1"/>
</dbReference>
<name>A0ABV2PCN9_9MICC</name>
<dbReference type="Pfam" id="PF25873">
    <property type="entry name" value="WHD_MalT"/>
    <property type="match status" value="1"/>
</dbReference>
<dbReference type="Gene3D" id="1.10.10.10">
    <property type="entry name" value="Winged helix-like DNA-binding domain superfamily/Winged helix DNA-binding domain"/>
    <property type="match status" value="1"/>
</dbReference>
<evidence type="ECO:0000313" key="5">
    <source>
        <dbReference type="EMBL" id="MET4542291.1"/>
    </source>
</evidence>
<dbReference type="InterPro" id="IPR059106">
    <property type="entry name" value="WHD_MalT"/>
</dbReference>
<evidence type="ECO:0000256" key="2">
    <source>
        <dbReference type="ARBA" id="ARBA00023125"/>
    </source>
</evidence>
<reference evidence="5 6" key="1">
    <citation type="submission" date="2024-06" db="EMBL/GenBank/DDBJ databases">
        <title>Sorghum-associated microbial communities from plants grown in Nebraska, USA.</title>
        <authorList>
            <person name="Schachtman D."/>
        </authorList>
    </citation>
    <scope>NUCLEOTIDE SEQUENCE [LARGE SCALE GENOMIC DNA]</scope>
    <source>
        <strain evidence="5 6">3552</strain>
    </source>
</reference>
<feature type="domain" description="HTH luxR-type" evidence="4">
    <location>
        <begin position="810"/>
        <end position="875"/>
    </location>
</feature>
<dbReference type="Proteomes" id="UP001549307">
    <property type="component" value="Unassembled WGS sequence"/>
</dbReference>
<keyword evidence="2" id="KW-0238">DNA-binding</keyword>
<comment type="caution">
    <text evidence="5">The sequence shown here is derived from an EMBL/GenBank/DDBJ whole genome shotgun (WGS) entry which is preliminary data.</text>
</comment>
<dbReference type="InterPro" id="IPR000792">
    <property type="entry name" value="Tscrpt_reg_LuxR_C"/>
</dbReference>
<accession>A0ABV2PCN9</accession>
<gene>
    <name evidence="5" type="ORF">ABIE37_004096</name>
</gene>
<dbReference type="InterPro" id="IPR027417">
    <property type="entry name" value="P-loop_NTPase"/>
</dbReference>
<protein>
    <submittedName>
        <fullName evidence="5">LuxR family maltose regulon positive regulatory protein</fullName>
    </submittedName>
</protein>
<evidence type="ECO:0000256" key="3">
    <source>
        <dbReference type="ARBA" id="ARBA00023163"/>
    </source>
</evidence>
<evidence type="ECO:0000256" key="1">
    <source>
        <dbReference type="ARBA" id="ARBA00023015"/>
    </source>
</evidence>
<dbReference type="PROSITE" id="PS50043">
    <property type="entry name" value="HTH_LUXR_2"/>
    <property type="match status" value="1"/>
</dbReference>
<dbReference type="SUPFAM" id="SSF46894">
    <property type="entry name" value="C-terminal effector domain of the bipartite response regulators"/>
    <property type="match status" value="1"/>
</dbReference>
<dbReference type="Gene3D" id="3.40.50.300">
    <property type="entry name" value="P-loop containing nucleotide triphosphate hydrolases"/>
    <property type="match status" value="1"/>
</dbReference>
<keyword evidence="1" id="KW-0805">Transcription regulation</keyword>
<dbReference type="GeneID" id="92755022"/>
<dbReference type="RefSeq" id="WP_354232633.1">
    <property type="nucleotide sequence ID" value="NZ_JBEPSN010000012.1"/>
</dbReference>
<dbReference type="PRINTS" id="PR00038">
    <property type="entry name" value="HTHLUXR"/>
</dbReference>
<dbReference type="InterPro" id="IPR016032">
    <property type="entry name" value="Sig_transdc_resp-reg_C-effctor"/>
</dbReference>
<evidence type="ECO:0000313" key="6">
    <source>
        <dbReference type="Proteomes" id="UP001549307"/>
    </source>
</evidence>
<organism evidence="5 6">
    <name type="scientific">Arthrobacter bambusae</name>
    <dbReference type="NCBI Taxonomy" id="1338426"/>
    <lineage>
        <taxon>Bacteria</taxon>
        <taxon>Bacillati</taxon>
        <taxon>Actinomycetota</taxon>
        <taxon>Actinomycetes</taxon>
        <taxon>Micrococcales</taxon>
        <taxon>Micrococcaceae</taxon>
        <taxon>Arthrobacter</taxon>
    </lineage>
</organism>
<dbReference type="PANTHER" id="PTHR44688">
    <property type="entry name" value="DNA-BINDING TRANSCRIPTIONAL ACTIVATOR DEVR_DOSR"/>
    <property type="match status" value="1"/>
</dbReference>
<dbReference type="EMBL" id="JBEPSN010000012">
    <property type="protein sequence ID" value="MET4542291.1"/>
    <property type="molecule type" value="Genomic_DNA"/>
</dbReference>
<keyword evidence="3" id="KW-0804">Transcription</keyword>
<dbReference type="CDD" id="cd06170">
    <property type="entry name" value="LuxR_C_like"/>
    <property type="match status" value="1"/>
</dbReference>